<evidence type="ECO:0000313" key="8">
    <source>
        <dbReference type="Proteomes" id="UP001154252"/>
    </source>
</evidence>
<reference evidence="7" key="1">
    <citation type="submission" date="2021-07" db="EMBL/GenBank/DDBJ databases">
        <authorList>
            <person name="Branca A.L. A."/>
        </authorList>
    </citation>
    <scope>NUCLEOTIDE SEQUENCE</scope>
</reference>
<keyword evidence="5 6" id="KW-0472">Membrane</keyword>
<accession>A0A9W4KN23</accession>
<dbReference type="GO" id="GO:0016765">
    <property type="term" value="F:transferase activity, transferring alkyl or aryl (other than methyl) groups"/>
    <property type="evidence" value="ECO:0007669"/>
    <property type="project" value="InterPro"/>
</dbReference>
<proteinExistence type="predicted"/>
<evidence type="ECO:0000256" key="5">
    <source>
        <dbReference type="ARBA" id="ARBA00023136"/>
    </source>
</evidence>
<evidence type="ECO:0000313" key="7">
    <source>
        <dbReference type="EMBL" id="CAG8906701.1"/>
    </source>
</evidence>
<keyword evidence="8" id="KW-1185">Reference proteome</keyword>
<feature type="transmembrane region" description="Helical" evidence="6">
    <location>
        <begin position="234"/>
        <end position="256"/>
    </location>
</feature>
<comment type="cofactor">
    <cofactor evidence="1">
        <name>Mg(2+)</name>
        <dbReference type="ChEBI" id="CHEBI:18420"/>
    </cofactor>
</comment>
<evidence type="ECO:0000256" key="2">
    <source>
        <dbReference type="ARBA" id="ARBA00004141"/>
    </source>
</evidence>
<dbReference type="Pfam" id="PF01040">
    <property type="entry name" value="UbiA"/>
    <property type="match status" value="1"/>
</dbReference>
<dbReference type="EMBL" id="CAJVRC010000888">
    <property type="protein sequence ID" value="CAG8906701.1"/>
    <property type="molecule type" value="Genomic_DNA"/>
</dbReference>
<dbReference type="AlphaFoldDB" id="A0A9W4KN23"/>
<feature type="transmembrane region" description="Helical" evidence="6">
    <location>
        <begin position="116"/>
        <end position="146"/>
    </location>
</feature>
<dbReference type="PANTHER" id="PTHR42723:SF1">
    <property type="entry name" value="CHLOROPHYLL SYNTHASE, CHLOROPLASTIC"/>
    <property type="match status" value="1"/>
</dbReference>
<organism evidence="7 8">
    <name type="scientific">Penicillium egyptiacum</name>
    <dbReference type="NCBI Taxonomy" id="1303716"/>
    <lineage>
        <taxon>Eukaryota</taxon>
        <taxon>Fungi</taxon>
        <taxon>Dikarya</taxon>
        <taxon>Ascomycota</taxon>
        <taxon>Pezizomycotina</taxon>
        <taxon>Eurotiomycetes</taxon>
        <taxon>Eurotiomycetidae</taxon>
        <taxon>Eurotiales</taxon>
        <taxon>Aspergillaceae</taxon>
        <taxon>Penicillium</taxon>
    </lineage>
</organism>
<keyword evidence="3 6" id="KW-0812">Transmembrane</keyword>
<keyword evidence="4 6" id="KW-1133">Transmembrane helix</keyword>
<dbReference type="PANTHER" id="PTHR42723">
    <property type="entry name" value="CHLOROPHYLL SYNTHASE"/>
    <property type="match status" value="1"/>
</dbReference>
<gene>
    <name evidence="7" type="ORF">PEGY_LOCUS8615</name>
</gene>
<dbReference type="InterPro" id="IPR050475">
    <property type="entry name" value="Prenyltransferase_related"/>
</dbReference>
<name>A0A9W4KN23_9EURO</name>
<evidence type="ECO:0000256" key="3">
    <source>
        <dbReference type="ARBA" id="ARBA00022692"/>
    </source>
</evidence>
<dbReference type="Proteomes" id="UP001154252">
    <property type="component" value="Unassembled WGS sequence"/>
</dbReference>
<comment type="subcellular location">
    <subcellularLocation>
        <location evidence="2">Membrane</location>
        <topology evidence="2">Multi-pass membrane protein</topology>
    </subcellularLocation>
</comment>
<sequence>MHKTNQLTGYPHERFMKNCLTWIGNEFHVTYLLLRSNASLSISQFYVLLLARLLAFPSDMTATPRLLVDLSVSAMAYGYTFDIINQTMSVDEDRINKPYRPIPAGLLSLKQAKVRLFLSVCLSPLIIGALAGPWAAFWIICWIAWVTFCYVWPKANNWFFRNAFSALGHIFLLRLMNEIVYSHFSIVNTRFDQDVVNAALAMVTVHVQEFHDVEGDRKSGRRTLPLLLSEKGVVVLRQVTATIFIISSGIILIWGFNVCPAGGLLDVHFLGLLFAAASLLTAVRVTLGTPETKAWDENTYKFCYVSIFLFLDAYLVQLNRAICQG</sequence>
<comment type="caution">
    <text evidence="7">The sequence shown here is derived from an EMBL/GenBank/DDBJ whole genome shotgun (WGS) entry which is preliminary data.</text>
</comment>
<dbReference type="InterPro" id="IPR044878">
    <property type="entry name" value="UbiA_sf"/>
</dbReference>
<dbReference type="CDD" id="cd13965">
    <property type="entry name" value="PT_UbiA_3"/>
    <property type="match status" value="1"/>
</dbReference>
<dbReference type="GO" id="GO:0016020">
    <property type="term" value="C:membrane"/>
    <property type="evidence" value="ECO:0007669"/>
    <property type="project" value="UniProtKB-SubCell"/>
</dbReference>
<protein>
    <submittedName>
        <fullName evidence="7">Uncharacterized protein</fullName>
    </submittedName>
</protein>
<dbReference type="OrthoDB" id="4314499at2759"/>
<dbReference type="Gene3D" id="1.10.357.140">
    <property type="entry name" value="UbiA prenyltransferase"/>
    <property type="match status" value="1"/>
</dbReference>
<evidence type="ECO:0000256" key="6">
    <source>
        <dbReference type="SAM" id="Phobius"/>
    </source>
</evidence>
<evidence type="ECO:0000256" key="1">
    <source>
        <dbReference type="ARBA" id="ARBA00001946"/>
    </source>
</evidence>
<dbReference type="InterPro" id="IPR000537">
    <property type="entry name" value="UbiA_prenyltransferase"/>
</dbReference>
<feature type="transmembrane region" description="Helical" evidence="6">
    <location>
        <begin position="268"/>
        <end position="287"/>
    </location>
</feature>
<feature type="transmembrane region" description="Helical" evidence="6">
    <location>
        <begin position="299"/>
        <end position="316"/>
    </location>
</feature>
<evidence type="ECO:0000256" key="4">
    <source>
        <dbReference type="ARBA" id="ARBA00022989"/>
    </source>
</evidence>